<dbReference type="SUPFAM" id="SSF53474">
    <property type="entry name" value="alpha/beta-Hydrolases"/>
    <property type="match status" value="1"/>
</dbReference>
<gene>
    <name evidence="2" type="ORF">BJ998_002248</name>
</gene>
<protein>
    <submittedName>
        <fullName evidence="2">Putative redox protein</fullName>
    </submittedName>
</protein>
<dbReference type="RefSeq" id="WP_184860903.1">
    <property type="nucleotide sequence ID" value="NZ_BAAAWY010000044.1"/>
</dbReference>
<keyword evidence="3" id="KW-1185">Reference proteome</keyword>
<accession>A0A7W9NF54</accession>
<dbReference type="Gene3D" id="3.40.50.1820">
    <property type="entry name" value="alpha/beta hydrolase"/>
    <property type="match status" value="1"/>
</dbReference>
<sequence length="261" mass="27570">MHSAKTEFVGSQGEPLAARLELPEGTPRAYALFAHCFTCSKDVLAASRICKALTGFDIAVLRFDFTGLGGSGGDFGNTDFSSNISDLVLAADHLRSTHAAPTLLIGHSLGGAAVLAARRRIPEVRAVATIGAPADPEHVLHLLGDRRDDIERDGEADVVLGGRKFRVRASFLADVAAQPQAECIATLGAALLVMHSPVDEVVGVDHARRIFDTARHPKSFIAIDGADHLLTRSADATFVASVLAAWAPRYAFSPAESRPTG</sequence>
<evidence type="ECO:0000259" key="1">
    <source>
        <dbReference type="Pfam" id="PF12146"/>
    </source>
</evidence>
<dbReference type="Proteomes" id="UP000585638">
    <property type="component" value="Unassembled WGS sequence"/>
</dbReference>
<organism evidence="2 3">
    <name type="scientific">Kutzneria kofuensis</name>
    <dbReference type="NCBI Taxonomy" id="103725"/>
    <lineage>
        <taxon>Bacteria</taxon>
        <taxon>Bacillati</taxon>
        <taxon>Actinomycetota</taxon>
        <taxon>Actinomycetes</taxon>
        <taxon>Pseudonocardiales</taxon>
        <taxon>Pseudonocardiaceae</taxon>
        <taxon>Kutzneria</taxon>
    </lineage>
</organism>
<dbReference type="InterPro" id="IPR029058">
    <property type="entry name" value="AB_hydrolase_fold"/>
</dbReference>
<feature type="domain" description="Serine aminopeptidase S33" evidence="1">
    <location>
        <begin position="46"/>
        <end position="132"/>
    </location>
</feature>
<comment type="caution">
    <text evidence="2">The sequence shown here is derived from an EMBL/GenBank/DDBJ whole genome shotgun (WGS) entry which is preliminary data.</text>
</comment>
<name>A0A7W9NF54_9PSEU</name>
<evidence type="ECO:0000313" key="3">
    <source>
        <dbReference type="Proteomes" id="UP000585638"/>
    </source>
</evidence>
<dbReference type="InterPro" id="IPR022742">
    <property type="entry name" value="Hydrolase_4"/>
</dbReference>
<dbReference type="AlphaFoldDB" id="A0A7W9NF54"/>
<reference evidence="2 3" key="1">
    <citation type="submission" date="2020-08" db="EMBL/GenBank/DDBJ databases">
        <title>Sequencing the genomes of 1000 actinobacteria strains.</title>
        <authorList>
            <person name="Klenk H.-P."/>
        </authorList>
    </citation>
    <scope>NUCLEOTIDE SEQUENCE [LARGE SCALE GENOMIC DNA]</scope>
    <source>
        <strain evidence="2 3">DSM 43851</strain>
    </source>
</reference>
<evidence type="ECO:0000313" key="2">
    <source>
        <dbReference type="EMBL" id="MBB5891052.1"/>
    </source>
</evidence>
<dbReference type="EMBL" id="JACHIR010000001">
    <property type="protein sequence ID" value="MBB5891052.1"/>
    <property type="molecule type" value="Genomic_DNA"/>
</dbReference>
<proteinExistence type="predicted"/>
<dbReference type="Pfam" id="PF12146">
    <property type="entry name" value="Hydrolase_4"/>
    <property type="match status" value="1"/>
</dbReference>